<dbReference type="Pfam" id="PF04299">
    <property type="entry name" value="FMN_bind_2"/>
    <property type="match status" value="1"/>
</dbReference>
<dbReference type="EMBL" id="JAUFPU010000010">
    <property type="protein sequence ID" value="MDN3577710.1"/>
    <property type="molecule type" value="Genomic_DNA"/>
</dbReference>
<dbReference type="Gene3D" id="2.30.110.10">
    <property type="entry name" value="Electron Transport, Fmn-binding Protein, Chain A"/>
    <property type="match status" value="1"/>
</dbReference>
<name>A0ABT8B6S8_9NEIS</name>
<dbReference type="PIRSF" id="PIRSF010372">
    <property type="entry name" value="PaiB"/>
    <property type="match status" value="1"/>
</dbReference>
<comment type="caution">
    <text evidence="1">The sequence shown here is derived from an EMBL/GenBank/DDBJ whole genome shotgun (WGS) entry which is preliminary data.</text>
</comment>
<dbReference type="PANTHER" id="PTHR35802:SF1">
    <property type="entry name" value="PROTEASE SYNTHASE AND SPORULATION PROTEIN PAI 2"/>
    <property type="match status" value="1"/>
</dbReference>
<keyword evidence="2" id="KW-1185">Reference proteome</keyword>
<organism evidence="1 2">
    <name type="scientific">Chitinimonas viridis</name>
    <dbReference type="NCBI Taxonomy" id="664880"/>
    <lineage>
        <taxon>Bacteria</taxon>
        <taxon>Pseudomonadati</taxon>
        <taxon>Pseudomonadota</taxon>
        <taxon>Betaproteobacteria</taxon>
        <taxon>Neisseriales</taxon>
        <taxon>Chitinibacteraceae</taxon>
        <taxon>Chitinimonas</taxon>
    </lineage>
</organism>
<proteinExistence type="predicted"/>
<dbReference type="InterPro" id="IPR007396">
    <property type="entry name" value="TR_PAI2-type"/>
</dbReference>
<sequence>MYQPKHFRETRAEPLQALIASYPLATVIVNQESGLEINLLPMLLDAAAGEHGTLLGHVASGNPLAQLDGLPATVLFHGPDAYISPNWHPSKQQHGKAVPTWNFAVVEARGRIRTYRDPARLNVLLTRLTDRFEASQPTPWQVSDAPADFLAQMHKAIVGIDIVLDSLEGKFKLSQNRSPADFAGTLQGLRATGNAGDATLADWMAEADPARSARQ</sequence>
<dbReference type="PANTHER" id="PTHR35802">
    <property type="entry name" value="PROTEASE SYNTHASE AND SPORULATION PROTEIN PAI 2"/>
    <property type="match status" value="1"/>
</dbReference>
<reference evidence="1" key="2">
    <citation type="submission" date="2023-06" db="EMBL/GenBank/DDBJ databases">
        <authorList>
            <person name="Lucena T."/>
            <person name="Sun Q."/>
        </authorList>
    </citation>
    <scope>NUCLEOTIDE SEQUENCE</scope>
    <source>
        <strain evidence="1">CECT 7703</strain>
    </source>
</reference>
<dbReference type="Proteomes" id="UP001180081">
    <property type="component" value="Unassembled WGS sequence"/>
</dbReference>
<evidence type="ECO:0000313" key="2">
    <source>
        <dbReference type="Proteomes" id="UP001180081"/>
    </source>
</evidence>
<reference evidence="1" key="1">
    <citation type="journal article" date="2014" name="Int. J. Syst. Evol. Microbiol.">
        <title>Complete genome of a new Firmicutes species belonging to the dominant human colonic microbiota ('Ruminococcus bicirculans') reveals two chromosomes and a selective capacity to utilize plant glucans.</title>
        <authorList>
            <consortium name="NISC Comparative Sequencing Program"/>
            <person name="Wegmann U."/>
            <person name="Louis P."/>
            <person name="Goesmann A."/>
            <person name="Henrissat B."/>
            <person name="Duncan S.H."/>
            <person name="Flint H.J."/>
        </authorList>
    </citation>
    <scope>NUCLEOTIDE SEQUENCE</scope>
    <source>
        <strain evidence="1">CECT 7703</strain>
    </source>
</reference>
<protein>
    <submittedName>
        <fullName evidence="1">FMN-binding negative transcriptional regulator</fullName>
    </submittedName>
</protein>
<gene>
    <name evidence="1" type="ORF">QWZ03_13095</name>
</gene>
<accession>A0ABT8B6S8</accession>
<dbReference type="RefSeq" id="WP_290333128.1">
    <property type="nucleotide sequence ID" value="NZ_JAUFPU010000010.1"/>
</dbReference>
<dbReference type="InterPro" id="IPR012349">
    <property type="entry name" value="Split_barrel_FMN-bd"/>
</dbReference>
<evidence type="ECO:0000313" key="1">
    <source>
        <dbReference type="EMBL" id="MDN3577710.1"/>
    </source>
</evidence>
<dbReference type="SUPFAM" id="SSF50475">
    <property type="entry name" value="FMN-binding split barrel"/>
    <property type="match status" value="1"/>
</dbReference>